<dbReference type="PANTHER" id="PTHR45187">
    <property type="entry name" value="RHODANESE-LIKE DOMAIN-CONTAINING PROTEIN 11, CHLOROPLASTIC"/>
    <property type="match status" value="1"/>
</dbReference>
<gene>
    <name evidence="1" type="ORF">MUK42_30260</name>
</gene>
<evidence type="ECO:0000313" key="1">
    <source>
        <dbReference type="EMBL" id="URE10846.1"/>
    </source>
</evidence>
<dbReference type="PANTHER" id="PTHR45187:SF2">
    <property type="entry name" value="RHODANESE-LIKE DOMAIN-CONTAINING PROTEIN 11, CHLOROPLASTIC"/>
    <property type="match status" value="1"/>
</dbReference>
<dbReference type="OrthoDB" id="566238at2759"/>
<accession>A0A9E7G8E3</accession>
<organism evidence="1 2">
    <name type="scientific">Musa troglodytarum</name>
    <name type="common">fe'i banana</name>
    <dbReference type="NCBI Taxonomy" id="320322"/>
    <lineage>
        <taxon>Eukaryota</taxon>
        <taxon>Viridiplantae</taxon>
        <taxon>Streptophyta</taxon>
        <taxon>Embryophyta</taxon>
        <taxon>Tracheophyta</taxon>
        <taxon>Spermatophyta</taxon>
        <taxon>Magnoliopsida</taxon>
        <taxon>Liliopsida</taxon>
        <taxon>Zingiberales</taxon>
        <taxon>Musaceae</taxon>
        <taxon>Musa</taxon>
    </lineage>
</organism>
<dbReference type="Proteomes" id="UP001055439">
    <property type="component" value="Chromosome 6"/>
</dbReference>
<keyword evidence="2" id="KW-1185">Reference proteome</keyword>
<proteinExistence type="predicted"/>
<dbReference type="AlphaFoldDB" id="A0A9E7G8E3"/>
<dbReference type="InterPro" id="IPR044664">
    <property type="entry name" value="STR11-like"/>
</dbReference>
<reference evidence="1" key="1">
    <citation type="submission" date="2022-05" db="EMBL/GenBank/DDBJ databases">
        <title>The Musa troglodytarum L. genome provides insights into the mechanism of non-climacteric behaviour and enrichment of carotenoids.</title>
        <authorList>
            <person name="Wang J."/>
        </authorList>
    </citation>
    <scope>NUCLEOTIDE SEQUENCE</scope>
    <source>
        <tissue evidence="1">Leaf</tissue>
    </source>
</reference>
<sequence>MLSISGFALLRLPATLVEDGSSWSQFHHRPHHVWKSSATPSRRLQEEELECCRSQSRSLLTVEEAIHPRLSANVRMDAAVGGEEEETRQAKEMAAARRRWETLIREQKVKVLTPREAGYAIQLSNKTLLDVRPSTEHEKVVGGVAALCWCMTDLLLLANNFILQVSETYSGYKEVWKLLMKSWTDQQRAVGAREGWSYRLVSTGRLLGLIVLADALFFGAQRLGPLLQEWRFV</sequence>
<protein>
    <submittedName>
        <fullName evidence="1">RHOD</fullName>
    </submittedName>
</protein>
<dbReference type="EMBL" id="CP097508">
    <property type="protein sequence ID" value="URE10846.1"/>
    <property type="molecule type" value="Genomic_DNA"/>
</dbReference>
<name>A0A9E7G8E3_9LILI</name>
<evidence type="ECO:0000313" key="2">
    <source>
        <dbReference type="Proteomes" id="UP001055439"/>
    </source>
</evidence>